<accession>A0A9D9DGS5</accession>
<sequence>MKKTKRNKILLGTSLGLVLISGLTIGFSSWIIGLQKTTDVVDGLAVQVDTVEDQTAYLNIGVAENEAINIVETTADNTADGIKFTQTGDLENDFNITFTSFQVILPEGSADYDVVNFEVKLVHSDSETELPKYKYSSDVGTDVLSRGDSEYTYIEATKLTYTLSTDFKKVTTDGYDFYTIKTDSGGNIFKFKWGSLFGGENSSPVDFYQGKINEINKTGQEDTDEQLKQKLKIMNQANHELSAMHTAFFGEDGGYTLKITASLAKSA</sequence>
<dbReference type="EMBL" id="JADIMY010000028">
    <property type="protein sequence ID" value="MBO8427218.1"/>
    <property type="molecule type" value="Genomic_DNA"/>
</dbReference>
<dbReference type="AlphaFoldDB" id="A0A9D9DGS5"/>
<organism evidence="1 2">
    <name type="scientific">Candidatus Onthovivens merdipullorum</name>
    <dbReference type="NCBI Taxonomy" id="2840889"/>
    <lineage>
        <taxon>Bacteria</taxon>
        <taxon>Bacillati</taxon>
        <taxon>Bacillota</taxon>
        <taxon>Bacilli</taxon>
        <taxon>Bacillales</taxon>
        <taxon>Candidatus Onthovivens</taxon>
    </lineage>
</organism>
<reference evidence="1" key="2">
    <citation type="journal article" date="2021" name="PeerJ">
        <title>Extensive microbial diversity within the chicken gut microbiome revealed by metagenomics and culture.</title>
        <authorList>
            <person name="Gilroy R."/>
            <person name="Ravi A."/>
            <person name="Getino M."/>
            <person name="Pursley I."/>
            <person name="Horton D.L."/>
            <person name="Alikhan N.F."/>
            <person name="Baker D."/>
            <person name="Gharbi K."/>
            <person name="Hall N."/>
            <person name="Watson M."/>
            <person name="Adriaenssens E.M."/>
            <person name="Foster-Nyarko E."/>
            <person name="Jarju S."/>
            <person name="Secka A."/>
            <person name="Antonio M."/>
            <person name="Oren A."/>
            <person name="Chaudhuri R.R."/>
            <person name="La Ragione R."/>
            <person name="Hildebrand F."/>
            <person name="Pallen M.J."/>
        </authorList>
    </citation>
    <scope>NUCLEOTIDE SEQUENCE</scope>
    <source>
        <strain evidence="1">11159</strain>
    </source>
</reference>
<dbReference type="Proteomes" id="UP000823613">
    <property type="component" value="Unassembled WGS sequence"/>
</dbReference>
<gene>
    <name evidence="1" type="ORF">IAC58_01500</name>
</gene>
<name>A0A9D9DGS5_9BACL</name>
<reference evidence="1" key="1">
    <citation type="submission" date="2020-10" db="EMBL/GenBank/DDBJ databases">
        <authorList>
            <person name="Gilroy R."/>
        </authorList>
    </citation>
    <scope>NUCLEOTIDE SEQUENCE</scope>
    <source>
        <strain evidence="1">11159</strain>
    </source>
</reference>
<evidence type="ECO:0000313" key="1">
    <source>
        <dbReference type="EMBL" id="MBO8427218.1"/>
    </source>
</evidence>
<protein>
    <submittedName>
        <fullName evidence="1">Uncharacterized protein</fullName>
    </submittedName>
</protein>
<evidence type="ECO:0000313" key="2">
    <source>
        <dbReference type="Proteomes" id="UP000823613"/>
    </source>
</evidence>
<proteinExistence type="predicted"/>
<comment type="caution">
    <text evidence="1">The sequence shown here is derived from an EMBL/GenBank/DDBJ whole genome shotgun (WGS) entry which is preliminary data.</text>
</comment>